<dbReference type="GO" id="GO:0005886">
    <property type="term" value="C:plasma membrane"/>
    <property type="evidence" value="ECO:0007669"/>
    <property type="project" value="TreeGrafter"/>
</dbReference>
<name>A0A5B8XIJ0_9RICK</name>
<organism evidence="4 5">
    <name type="scientific">Candidatus Deianiraea vastatrix</name>
    <dbReference type="NCBI Taxonomy" id="2163644"/>
    <lineage>
        <taxon>Bacteria</taxon>
        <taxon>Pseudomonadati</taxon>
        <taxon>Pseudomonadota</taxon>
        <taxon>Alphaproteobacteria</taxon>
        <taxon>Rickettsiales</taxon>
        <taxon>Candidatus Deianiraeaceae</taxon>
        <taxon>Candidatus Deianiraea</taxon>
    </lineage>
</organism>
<feature type="transmembrane region" description="Helical" evidence="2">
    <location>
        <begin position="196"/>
        <end position="215"/>
    </location>
</feature>
<feature type="transmembrane region" description="Helical" evidence="2">
    <location>
        <begin position="261"/>
        <end position="281"/>
    </location>
</feature>
<dbReference type="SUPFAM" id="SSF52540">
    <property type="entry name" value="P-loop containing nucleoside triphosphate hydrolases"/>
    <property type="match status" value="1"/>
</dbReference>
<evidence type="ECO:0000259" key="3">
    <source>
        <dbReference type="PROSITE" id="PS51711"/>
    </source>
</evidence>
<dbReference type="GO" id="GO:0005525">
    <property type="term" value="F:GTP binding"/>
    <property type="evidence" value="ECO:0007669"/>
    <property type="project" value="InterPro"/>
</dbReference>
<feature type="transmembrane region" description="Helical" evidence="2">
    <location>
        <begin position="335"/>
        <end position="361"/>
    </location>
</feature>
<dbReference type="Pfam" id="PF02421">
    <property type="entry name" value="FeoB_N"/>
    <property type="match status" value="1"/>
</dbReference>
<keyword evidence="2" id="KW-0812">Transmembrane</keyword>
<dbReference type="AlphaFoldDB" id="A0A5B8XIJ0"/>
<evidence type="ECO:0000256" key="2">
    <source>
        <dbReference type="SAM" id="Phobius"/>
    </source>
</evidence>
<dbReference type="RefSeq" id="WP_146821169.1">
    <property type="nucleotide sequence ID" value="NZ_CP029077.1"/>
</dbReference>
<feature type="transmembrane region" description="Helical" evidence="2">
    <location>
        <begin position="301"/>
        <end position="323"/>
    </location>
</feature>
<dbReference type="Pfam" id="PF07664">
    <property type="entry name" value="FeoB_C"/>
    <property type="match status" value="1"/>
</dbReference>
<dbReference type="InterPro" id="IPR027417">
    <property type="entry name" value="P-loop_NTPase"/>
</dbReference>
<evidence type="ECO:0000256" key="1">
    <source>
        <dbReference type="ARBA" id="ARBA00031200"/>
    </source>
</evidence>
<dbReference type="PANTHER" id="PTHR43185:SF1">
    <property type="entry name" value="FE(2+) TRANSPORTER FEOB"/>
    <property type="match status" value="1"/>
</dbReference>
<dbReference type="Pfam" id="PF07670">
    <property type="entry name" value="Gate"/>
    <property type="match status" value="2"/>
</dbReference>
<dbReference type="PRINTS" id="PR00326">
    <property type="entry name" value="GTP1OBG"/>
</dbReference>
<dbReference type="InterPro" id="IPR030389">
    <property type="entry name" value="G_FEOB_dom"/>
</dbReference>
<gene>
    <name evidence="4" type="ORF">Deia_01010</name>
</gene>
<feature type="domain" description="FeoB-type G" evidence="3">
    <location>
        <begin position="5"/>
        <end position="132"/>
    </location>
</feature>
<keyword evidence="2" id="KW-0472">Membrane</keyword>
<accession>A0A5B8XIJ0</accession>
<dbReference type="InterPro" id="IPR050860">
    <property type="entry name" value="FeoB_GTPase"/>
</dbReference>
<sequence length="607" mass="68125">MSEKYLKILVIGRPNVGKTSIINRLCESRLRVGNFAGVTTGLQSVMIENKGCIYEFIDLPGFYSISNCQGEDEKIAVEILKNTDKYDIILNIIDCTKIELDLQLTKEIVKSVKKPMILCLNMCHIAEKSGIFTGNIKRENVLSINRLSDISKLEFLEKIDNAKIINEAEIATEITDKIVVKNVESKFDISKFLDKIFLNKIAGLPIFLLIMFVIFKTAFGISDSFKEITATLFDFLSNKVQQMPLNREISSFLSDGILRGFLGFIEFLPSIAVLFFAIGILEKSGYMMRISFIMDTIMKFFGLSGRAIIPLVTGFGCSIPAYLSARILPNKVQKIATMFAIGFMTCSAKFTFFIMLVGVFFEKSVAPYVMLGIYIFSALIGLFVAFLIGKVLKNNQNTLMQIFEMPSYKIPNPVDILRYTFSNVKIFLKKAGGFILICSCVIWILANYPVRSGFFDENLDETRVQILQKERLENSILGKSGKIMEPIFAPIGFDWRMNIAAFSGLLGKEVGIVTMGILYGFDAANLSDEDLDARKKSAQSRIKRAISLPSALSMIAFFMLYLPCISATATFKKESQMRYATLSLVVITSLLAWVFAFCVYKISTIFI</sequence>
<feature type="transmembrane region" description="Helical" evidence="2">
    <location>
        <begin position="545"/>
        <end position="571"/>
    </location>
</feature>
<protein>
    <recommendedName>
        <fullName evidence="1">Ferrous iron transport protein B</fullName>
    </recommendedName>
</protein>
<dbReference type="Proteomes" id="UP000321934">
    <property type="component" value="Chromosome"/>
</dbReference>
<feature type="transmembrane region" description="Helical" evidence="2">
    <location>
        <begin position="577"/>
        <end position="600"/>
    </location>
</feature>
<feature type="transmembrane region" description="Helical" evidence="2">
    <location>
        <begin position="431"/>
        <end position="450"/>
    </location>
</feature>
<dbReference type="InterPro" id="IPR006073">
    <property type="entry name" value="GTP-bd"/>
</dbReference>
<dbReference type="OrthoDB" id="9809127at2"/>
<reference evidence="4 5" key="1">
    <citation type="journal article" date="2019" name="ISME J.">
        <title>Deianiraea, an extracellular bacterium associated with the ciliate Paramecium, suggests an alternative scenario for the evolution of Rickettsiales.</title>
        <authorList>
            <person name="Castelli M."/>
            <person name="Sabaneyeva E."/>
            <person name="Lanzoni O."/>
            <person name="Lebedeva N."/>
            <person name="Floriano A.M."/>
            <person name="Gaiarsa S."/>
            <person name="Benken K."/>
            <person name="Modeo L."/>
            <person name="Bandi C."/>
            <person name="Potekhin A."/>
            <person name="Sassera D."/>
            <person name="Petroni G."/>
        </authorList>
    </citation>
    <scope>NUCLEOTIDE SEQUENCE [LARGE SCALE GENOMIC DNA]</scope>
    <source>
        <strain evidence="4">CyL4-1</strain>
    </source>
</reference>
<dbReference type="GO" id="GO:0015093">
    <property type="term" value="F:ferrous iron transmembrane transporter activity"/>
    <property type="evidence" value="ECO:0007669"/>
    <property type="project" value="InterPro"/>
</dbReference>
<dbReference type="EMBL" id="CP029077">
    <property type="protein sequence ID" value="QED23794.1"/>
    <property type="molecule type" value="Genomic_DNA"/>
</dbReference>
<dbReference type="PROSITE" id="PS51711">
    <property type="entry name" value="G_FEOB"/>
    <property type="match status" value="1"/>
</dbReference>
<keyword evidence="2" id="KW-1133">Transmembrane helix</keyword>
<proteinExistence type="predicted"/>
<dbReference type="InterPro" id="IPR011642">
    <property type="entry name" value="Gate_dom"/>
</dbReference>
<feature type="transmembrane region" description="Helical" evidence="2">
    <location>
        <begin position="368"/>
        <end position="389"/>
    </location>
</feature>
<keyword evidence="5" id="KW-1185">Reference proteome</keyword>
<dbReference type="PANTHER" id="PTHR43185">
    <property type="entry name" value="FERROUS IRON TRANSPORT PROTEIN B"/>
    <property type="match status" value="1"/>
</dbReference>
<evidence type="ECO:0000313" key="4">
    <source>
        <dbReference type="EMBL" id="QED23794.1"/>
    </source>
</evidence>
<dbReference type="Gene3D" id="3.40.50.300">
    <property type="entry name" value="P-loop containing nucleotide triphosphate hydrolases"/>
    <property type="match status" value="1"/>
</dbReference>
<evidence type="ECO:0000313" key="5">
    <source>
        <dbReference type="Proteomes" id="UP000321934"/>
    </source>
</evidence>
<dbReference type="InterPro" id="IPR011640">
    <property type="entry name" value="Fe2_transport_prot_B_C"/>
</dbReference>